<evidence type="ECO:0000313" key="1">
    <source>
        <dbReference type="EMBL" id="TWL21906.1"/>
    </source>
</evidence>
<organism evidence="1 2">
    <name type="scientific">Bacillus licheniformis</name>
    <dbReference type="NCBI Taxonomy" id="1402"/>
    <lineage>
        <taxon>Bacteria</taxon>
        <taxon>Bacillati</taxon>
        <taxon>Bacillota</taxon>
        <taxon>Bacilli</taxon>
        <taxon>Bacillales</taxon>
        <taxon>Bacillaceae</taxon>
        <taxon>Bacillus</taxon>
    </lineage>
</organism>
<gene>
    <name evidence="1" type="ORF">CHCC16736_0369</name>
</gene>
<dbReference type="AlphaFoldDB" id="A0A6C1WBT3"/>
<dbReference type="GeneID" id="76976320"/>
<sequence length="43" mass="5201">MKKLKKQVKHVDFAKFGLSDYTSLLRRRSEKIIKTLNRRKNKP</sequence>
<comment type="caution">
    <text evidence="1">The sequence shown here is derived from an EMBL/GenBank/DDBJ whole genome shotgun (WGS) entry which is preliminary data.</text>
</comment>
<dbReference type="EMBL" id="NILC01000030">
    <property type="protein sequence ID" value="TWL21906.1"/>
    <property type="molecule type" value="Genomic_DNA"/>
</dbReference>
<evidence type="ECO:0000313" key="2">
    <source>
        <dbReference type="Proteomes" id="UP000435910"/>
    </source>
</evidence>
<accession>A0A6C1WBT3</accession>
<reference evidence="1 2" key="1">
    <citation type="submission" date="2019-06" db="EMBL/GenBank/DDBJ databases">
        <title>Genome sequence analysis of &gt;100 Bacillus licheniformis strains suggests intrinsic resistance to this species.</title>
        <authorList>
            <person name="Wels M."/>
            <person name="Siezen R.J."/>
            <person name="Johansen E."/>
            <person name="Stuer-Lauridsen B."/>
            <person name="Bjerre K."/>
            <person name="Nielsen B.K.K."/>
        </authorList>
    </citation>
    <scope>NUCLEOTIDE SEQUENCE [LARGE SCALE GENOMIC DNA]</scope>
    <source>
        <strain evidence="1 2">BAC-16736</strain>
    </source>
</reference>
<proteinExistence type="predicted"/>
<name>A0A6C1WBT3_BACLI</name>
<protein>
    <submittedName>
        <fullName evidence="1">Uncharacterized protein</fullName>
    </submittedName>
</protein>
<dbReference type="Proteomes" id="UP000435910">
    <property type="component" value="Unassembled WGS sequence"/>
</dbReference>
<dbReference type="RefSeq" id="WP_003180875.1">
    <property type="nucleotide sequence ID" value="NZ_BEXU01000022.1"/>
</dbReference>